<feature type="transmembrane region" description="Helical" evidence="6">
    <location>
        <begin position="121"/>
        <end position="143"/>
    </location>
</feature>
<comment type="subcellular location">
    <subcellularLocation>
        <location evidence="1">Membrane</location>
        <topology evidence="1">Multi-pass membrane protein</topology>
    </subcellularLocation>
</comment>
<feature type="transmembrane region" description="Helical" evidence="6">
    <location>
        <begin position="48"/>
        <end position="67"/>
    </location>
</feature>
<evidence type="ECO:0000256" key="1">
    <source>
        <dbReference type="ARBA" id="ARBA00004141"/>
    </source>
</evidence>
<protein>
    <submittedName>
        <fullName evidence="7">Uncharacterized protein</fullName>
    </submittedName>
</protein>
<organism evidence="7 8">
    <name type="scientific">Coleophoma cylindrospora</name>
    <dbReference type="NCBI Taxonomy" id="1849047"/>
    <lineage>
        <taxon>Eukaryota</taxon>
        <taxon>Fungi</taxon>
        <taxon>Dikarya</taxon>
        <taxon>Ascomycota</taxon>
        <taxon>Pezizomycotina</taxon>
        <taxon>Leotiomycetes</taxon>
        <taxon>Helotiales</taxon>
        <taxon>Dermateaceae</taxon>
        <taxon>Coleophoma</taxon>
    </lineage>
</organism>
<feature type="transmembrane region" description="Helical" evidence="6">
    <location>
        <begin position="79"/>
        <end position="101"/>
    </location>
</feature>
<proteinExistence type="predicted"/>
<dbReference type="PANTHER" id="PTHR31465:SF27">
    <property type="entry name" value="DOMAIN PROTEIN, PUTATIVE (AFU_ORTHOLOGUE AFUA_3G01030)-RELATED"/>
    <property type="match status" value="1"/>
</dbReference>
<feature type="transmembrane region" description="Helical" evidence="6">
    <location>
        <begin position="236"/>
        <end position="254"/>
    </location>
</feature>
<evidence type="ECO:0000256" key="6">
    <source>
        <dbReference type="SAM" id="Phobius"/>
    </source>
</evidence>
<keyword evidence="2 6" id="KW-0812">Transmembrane</keyword>
<sequence length="297" mass="33866">MTNLLPYKGDYYLWKYVPSIGAAVFFILLFLGMSFCHSWRMFKTKTKSCWPFTIGCWFEFIGYIGRASAAHRTDKLMPYIIQSFFTLVAPALFAASIYMTLGRIMRSVRGEHHSIIKITRLTKVFVLGDVMSFMVQGGSSGLMFNQSTAKIGEDIVLLGLIVQIISFGLFFICAVIWHTRMMNNPTTESYNTGAPWKQTLYMLYTVSIAIFARSIFRCVEYGEGQSGYSQGHEWTLYIFDSIPMFIVTVIYFIWYPSRLNAPPAAADEYQPGLQMGPNTNEGQKPNFRSEFQGYLSP</sequence>
<keyword evidence="4 6" id="KW-0472">Membrane</keyword>
<evidence type="ECO:0000313" key="7">
    <source>
        <dbReference type="EMBL" id="RDW61103.1"/>
    </source>
</evidence>
<dbReference type="OrthoDB" id="3358017at2759"/>
<keyword evidence="3 6" id="KW-1133">Transmembrane helix</keyword>
<evidence type="ECO:0000256" key="4">
    <source>
        <dbReference type="ARBA" id="ARBA00023136"/>
    </source>
</evidence>
<dbReference type="GO" id="GO:0016020">
    <property type="term" value="C:membrane"/>
    <property type="evidence" value="ECO:0007669"/>
    <property type="project" value="UniProtKB-SubCell"/>
</dbReference>
<dbReference type="Pfam" id="PF04479">
    <property type="entry name" value="RTA1"/>
    <property type="match status" value="1"/>
</dbReference>
<accession>A0A3D8QGZ2</accession>
<dbReference type="EMBL" id="PDLM01000015">
    <property type="protein sequence ID" value="RDW61103.1"/>
    <property type="molecule type" value="Genomic_DNA"/>
</dbReference>
<evidence type="ECO:0000313" key="8">
    <source>
        <dbReference type="Proteomes" id="UP000256645"/>
    </source>
</evidence>
<gene>
    <name evidence="7" type="ORF">BP6252_12486</name>
</gene>
<dbReference type="InterPro" id="IPR007568">
    <property type="entry name" value="RTA1"/>
</dbReference>
<feature type="region of interest" description="Disordered" evidence="5">
    <location>
        <begin position="270"/>
        <end position="297"/>
    </location>
</feature>
<name>A0A3D8QGZ2_9HELO</name>
<evidence type="ECO:0000256" key="5">
    <source>
        <dbReference type="SAM" id="MobiDB-lite"/>
    </source>
</evidence>
<dbReference type="STRING" id="1849047.A0A3D8QGZ2"/>
<dbReference type="PANTHER" id="PTHR31465">
    <property type="entry name" value="PROTEIN RTA1-RELATED"/>
    <property type="match status" value="1"/>
</dbReference>
<feature type="transmembrane region" description="Helical" evidence="6">
    <location>
        <begin position="12"/>
        <end position="36"/>
    </location>
</feature>
<keyword evidence="8" id="KW-1185">Reference proteome</keyword>
<comment type="caution">
    <text evidence="7">The sequence shown here is derived from an EMBL/GenBank/DDBJ whole genome shotgun (WGS) entry which is preliminary data.</text>
</comment>
<evidence type="ECO:0000256" key="2">
    <source>
        <dbReference type="ARBA" id="ARBA00022692"/>
    </source>
</evidence>
<feature type="transmembrane region" description="Helical" evidence="6">
    <location>
        <begin position="155"/>
        <end position="178"/>
    </location>
</feature>
<feature type="transmembrane region" description="Helical" evidence="6">
    <location>
        <begin position="199"/>
        <end position="216"/>
    </location>
</feature>
<reference evidence="7 8" key="1">
    <citation type="journal article" date="2018" name="IMA Fungus">
        <title>IMA Genome-F 9: Draft genome sequence of Annulohypoxylon stygium, Aspergillus mulundensis, Berkeleyomyces basicola (syn. Thielaviopsis basicola), Ceratocystis smalleyi, two Cercospora beticola strains, Coleophoma cylindrospora, Fusarium fracticaudum, Phialophora cf. hyalina, and Morchella septimelata.</title>
        <authorList>
            <person name="Wingfield B.D."/>
            <person name="Bills G.F."/>
            <person name="Dong Y."/>
            <person name="Huang W."/>
            <person name="Nel W.J."/>
            <person name="Swalarsk-Parry B.S."/>
            <person name="Vaghefi N."/>
            <person name="Wilken P.M."/>
            <person name="An Z."/>
            <person name="de Beer Z.W."/>
            <person name="De Vos L."/>
            <person name="Chen L."/>
            <person name="Duong T.A."/>
            <person name="Gao Y."/>
            <person name="Hammerbacher A."/>
            <person name="Kikkert J.R."/>
            <person name="Li Y."/>
            <person name="Li H."/>
            <person name="Li K."/>
            <person name="Li Q."/>
            <person name="Liu X."/>
            <person name="Ma X."/>
            <person name="Naidoo K."/>
            <person name="Pethybridge S.J."/>
            <person name="Sun J."/>
            <person name="Steenkamp E.T."/>
            <person name="van der Nest M.A."/>
            <person name="van Wyk S."/>
            <person name="Wingfield M.J."/>
            <person name="Xiong C."/>
            <person name="Yue Q."/>
            <person name="Zhang X."/>
        </authorList>
    </citation>
    <scope>NUCLEOTIDE SEQUENCE [LARGE SCALE GENOMIC DNA]</scope>
    <source>
        <strain evidence="7 8">BP6252</strain>
    </source>
</reference>
<evidence type="ECO:0000256" key="3">
    <source>
        <dbReference type="ARBA" id="ARBA00022989"/>
    </source>
</evidence>
<dbReference type="Proteomes" id="UP000256645">
    <property type="component" value="Unassembled WGS sequence"/>
</dbReference>
<dbReference type="AlphaFoldDB" id="A0A3D8QGZ2"/>